<dbReference type="EMBL" id="JXLN01011389">
    <property type="protein sequence ID" value="KPM07198.1"/>
    <property type="molecule type" value="Genomic_DNA"/>
</dbReference>
<gene>
    <name evidence="1" type="ORF">QR98_0056850</name>
</gene>
<accession>A0A132A8A3</accession>
<evidence type="ECO:0000313" key="1">
    <source>
        <dbReference type="EMBL" id="KPM07198.1"/>
    </source>
</evidence>
<proteinExistence type="predicted"/>
<name>A0A132A8A3_SARSC</name>
<dbReference type="VEuPathDB" id="VectorBase:SSCA001611"/>
<protein>
    <submittedName>
        <fullName evidence="1">Uncharacterized protein</fullName>
    </submittedName>
</protein>
<dbReference type="AlphaFoldDB" id="A0A132A8A3"/>
<sequence length="281" mass="33480">MNKTIEALKIDEIYDTDKDMIKFLLNYIATNIDSTKAINISKTEFDDSMTLKEVRSKIFARYLKKILSDYKLKESEINKLIESTSITKALTNLIIFQTKINFSDDFIQRNIDFLATCDTDNLLKHVENVHLQKNDELKTVFFSRKNLINIDANSLEHRIDLLLKKYRSNYKQLIQAIYILKLSEKKLERNFIKFEKIPELQSFQSDDNFLRIIYNIDLVSKNLRLLRQKEVQIEFVGITKLLRSHEKFRRMFRNNSYMIEFKSLLKKLNRTLADLEKVEKL</sequence>
<evidence type="ECO:0000313" key="2">
    <source>
        <dbReference type="Proteomes" id="UP000616769"/>
    </source>
</evidence>
<organism evidence="1 2">
    <name type="scientific">Sarcoptes scabiei</name>
    <name type="common">Itch mite</name>
    <name type="synonym">Acarus scabiei</name>
    <dbReference type="NCBI Taxonomy" id="52283"/>
    <lineage>
        <taxon>Eukaryota</taxon>
        <taxon>Metazoa</taxon>
        <taxon>Ecdysozoa</taxon>
        <taxon>Arthropoda</taxon>
        <taxon>Chelicerata</taxon>
        <taxon>Arachnida</taxon>
        <taxon>Acari</taxon>
        <taxon>Acariformes</taxon>
        <taxon>Sarcoptiformes</taxon>
        <taxon>Astigmata</taxon>
        <taxon>Psoroptidia</taxon>
        <taxon>Sarcoptoidea</taxon>
        <taxon>Sarcoptidae</taxon>
        <taxon>Sarcoptinae</taxon>
        <taxon>Sarcoptes</taxon>
    </lineage>
</organism>
<dbReference type="Proteomes" id="UP000616769">
    <property type="component" value="Unassembled WGS sequence"/>
</dbReference>
<reference evidence="1 2" key="1">
    <citation type="journal article" date="2015" name="Parasit. Vectors">
        <title>Draft genome of the scabies mite.</title>
        <authorList>
            <person name="Rider S.D.Jr."/>
            <person name="Morgan M.S."/>
            <person name="Arlian L.G."/>
        </authorList>
    </citation>
    <scope>NUCLEOTIDE SEQUENCE [LARGE SCALE GENOMIC DNA]</scope>
    <source>
        <strain evidence="1">Arlian Lab</strain>
    </source>
</reference>
<comment type="caution">
    <text evidence="1">The sequence shown here is derived from an EMBL/GenBank/DDBJ whole genome shotgun (WGS) entry which is preliminary data.</text>
</comment>
<dbReference type="OrthoDB" id="6499907at2759"/>